<comment type="subcellular location">
    <subcellularLocation>
        <location evidence="1">Cytoplasm</location>
        <location evidence="1">Cytosol</location>
    </subcellularLocation>
</comment>
<dbReference type="FunFam" id="3.40.30.10:FF:000044">
    <property type="entry name" value="Glutathione S-transferase GSTU6"/>
    <property type="match status" value="1"/>
</dbReference>
<name>A0A6A2X2F5_HIBSY</name>
<organism evidence="10 11">
    <name type="scientific">Hibiscus syriacus</name>
    <name type="common">Rose of Sharon</name>
    <dbReference type="NCBI Taxonomy" id="106335"/>
    <lineage>
        <taxon>Eukaryota</taxon>
        <taxon>Viridiplantae</taxon>
        <taxon>Streptophyta</taxon>
        <taxon>Embryophyta</taxon>
        <taxon>Tracheophyta</taxon>
        <taxon>Spermatophyta</taxon>
        <taxon>Magnoliopsida</taxon>
        <taxon>eudicotyledons</taxon>
        <taxon>Gunneridae</taxon>
        <taxon>Pentapetalae</taxon>
        <taxon>rosids</taxon>
        <taxon>malvids</taxon>
        <taxon>Malvales</taxon>
        <taxon>Malvaceae</taxon>
        <taxon>Malvoideae</taxon>
        <taxon>Hibiscus</taxon>
    </lineage>
</organism>
<reference evidence="10" key="1">
    <citation type="submission" date="2019-09" db="EMBL/GenBank/DDBJ databases">
        <title>Draft genome information of white flower Hibiscus syriacus.</title>
        <authorList>
            <person name="Kim Y.-M."/>
        </authorList>
    </citation>
    <scope>NUCLEOTIDE SEQUENCE [LARGE SCALE GENOMIC DNA]</scope>
    <source>
        <strain evidence="10">YM2019G1</strain>
    </source>
</reference>
<dbReference type="SUPFAM" id="SSF47616">
    <property type="entry name" value="GST C-terminal domain-like"/>
    <property type="match status" value="1"/>
</dbReference>
<dbReference type="SUPFAM" id="SSF52833">
    <property type="entry name" value="Thioredoxin-like"/>
    <property type="match status" value="1"/>
</dbReference>
<dbReference type="InterPro" id="IPR045074">
    <property type="entry name" value="GST_C_Tau"/>
</dbReference>
<feature type="transmembrane region" description="Helical" evidence="7">
    <location>
        <begin position="103"/>
        <end position="125"/>
    </location>
</feature>
<dbReference type="PANTHER" id="PTHR11260:SF773">
    <property type="entry name" value="GLUTATHIONE S-TRANSFERASE U26"/>
    <property type="match status" value="1"/>
</dbReference>
<dbReference type="PROSITE" id="PS50405">
    <property type="entry name" value="GST_CTER"/>
    <property type="match status" value="1"/>
</dbReference>
<feature type="transmembrane region" description="Helical" evidence="7">
    <location>
        <begin position="16"/>
        <end position="40"/>
    </location>
</feature>
<dbReference type="PROSITE" id="PS50404">
    <property type="entry name" value="GST_NTER"/>
    <property type="match status" value="1"/>
</dbReference>
<dbReference type="InterPro" id="IPR004046">
    <property type="entry name" value="GST_C"/>
</dbReference>
<evidence type="ECO:0000313" key="10">
    <source>
        <dbReference type="EMBL" id="KAE8669022.1"/>
    </source>
</evidence>
<keyword evidence="7" id="KW-1133">Transmembrane helix</keyword>
<feature type="domain" description="GST N-terminal" evidence="8">
    <location>
        <begin position="187"/>
        <end position="266"/>
    </location>
</feature>
<evidence type="ECO:0000256" key="2">
    <source>
        <dbReference type="ARBA" id="ARBA00012452"/>
    </source>
</evidence>
<dbReference type="Gene3D" id="1.20.1740.10">
    <property type="entry name" value="Amino acid/polyamine transporter I"/>
    <property type="match status" value="2"/>
</dbReference>
<proteinExistence type="inferred from homology"/>
<evidence type="ECO:0000259" key="9">
    <source>
        <dbReference type="PROSITE" id="PS50405"/>
    </source>
</evidence>
<dbReference type="InterPro" id="IPR040079">
    <property type="entry name" value="Glutathione_S-Trfase"/>
</dbReference>
<dbReference type="Gene3D" id="1.20.1050.10">
    <property type="match status" value="1"/>
</dbReference>
<evidence type="ECO:0000256" key="6">
    <source>
        <dbReference type="ARBA" id="ARBA00047960"/>
    </source>
</evidence>
<dbReference type="InterPro" id="IPR004045">
    <property type="entry name" value="Glutathione_S-Trfase_N"/>
</dbReference>
<dbReference type="AlphaFoldDB" id="A0A6A2X2F5"/>
<evidence type="ECO:0000256" key="4">
    <source>
        <dbReference type="ARBA" id="ARBA00022679"/>
    </source>
</evidence>
<feature type="transmembrane region" description="Helical" evidence="7">
    <location>
        <begin position="140"/>
        <end position="157"/>
    </location>
</feature>
<keyword evidence="4" id="KW-0808">Transferase</keyword>
<feature type="transmembrane region" description="Helical" evidence="7">
    <location>
        <begin position="76"/>
        <end position="96"/>
    </location>
</feature>
<dbReference type="GO" id="GO:0009407">
    <property type="term" value="P:toxin catabolic process"/>
    <property type="evidence" value="ECO:0007669"/>
    <property type="project" value="UniProtKB-ARBA"/>
</dbReference>
<dbReference type="CDD" id="cd03058">
    <property type="entry name" value="GST_N_Tau"/>
    <property type="match status" value="1"/>
</dbReference>
<evidence type="ECO:0000256" key="5">
    <source>
        <dbReference type="ARBA" id="ARBA00025743"/>
    </source>
</evidence>
<dbReference type="Proteomes" id="UP000436088">
    <property type="component" value="Unassembled WGS sequence"/>
</dbReference>
<evidence type="ECO:0000256" key="7">
    <source>
        <dbReference type="SAM" id="Phobius"/>
    </source>
</evidence>
<dbReference type="GO" id="GO:0006749">
    <property type="term" value="P:glutathione metabolic process"/>
    <property type="evidence" value="ECO:0007669"/>
    <property type="project" value="InterPro"/>
</dbReference>
<dbReference type="SFLD" id="SFLDS00019">
    <property type="entry name" value="Glutathione_Transferase_(cytos"/>
    <property type="match status" value="1"/>
</dbReference>
<keyword evidence="3" id="KW-0216">Detoxification</keyword>
<sequence>MVGVGVFMTTDRVTCLYAGPGVVISYAIAGLCALLSAFGYTEFTVHMLVSGEQKEDDGGQLQLHRVHRSHGRHRRFNQIDLVALAIILIITLIICYRTRERSIVNMILTALHILFIAFVILMGFWRGDWNNFTRLANPQISVYLTTVSSVSFVFGGFRGGKEGQKWVARVIGVGASLDTCGSQTIQEEVKLVGAWFSPYVHRVTWVLKLKGIQYEYVEEKINSKSSLLLDCNPVHKKVPVLLHHGKPIAESLFIIEYIDETWKQNPILPTDPYDRAMARFWAPYIDQMILEGSKRALYVEGEQLKKEIKKVSEAMEVLEGMLKGKKYFGGDRLGFLDIAFGWIAIWLEAIDQVAGFRFLDSNKYPLLHKWKNKFREIDVVKDSLFPMEKLVCFFKKYSQYSKLKLSEATK</sequence>
<dbReference type="EC" id="2.5.1.18" evidence="2"/>
<dbReference type="InterPro" id="IPR045073">
    <property type="entry name" value="Omega/Tau-like"/>
</dbReference>
<dbReference type="InterPro" id="IPR010987">
    <property type="entry name" value="Glutathione-S-Trfase_C-like"/>
</dbReference>
<dbReference type="Gene3D" id="3.40.30.10">
    <property type="entry name" value="Glutaredoxin"/>
    <property type="match status" value="1"/>
</dbReference>
<feature type="domain" description="GST C-terminal" evidence="9">
    <location>
        <begin position="271"/>
        <end position="398"/>
    </location>
</feature>
<dbReference type="EMBL" id="VEPZ02001538">
    <property type="protein sequence ID" value="KAE8669022.1"/>
    <property type="molecule type" value="Genomic_DNA"/>
</dbReference>
<evidence type="ECO:0000259" key="8">
    <source>
        <dbReference type="PROSITE" id="PS50404"/>
    </source>
</evidence>
<keyword evidence="7" id="KW-0812">Transmembrane</keyword>
<comment type="catalytic activity">
    <reaction evidence="6">
        <text>RX + glutathione = an S-substituted glutathione + a halide anion + H(+)</text>
        <dbReference type="Rhea" id="RHEA:16437"/>
        <dbReference type="ChEBI" id="CHEBI:15378"/>
        <dbReference type="ChEBI" id="CHEBI:16042"/>
        <dbReference type="ChEBI" id="CHEBI:17792"/>
        <dbReference type="ChEBI" id="CHEBI:57925"/>
        <dbReference type="ChEBI" id="CHEBI:90779"/>
        <dbReference type="EC" id="2.5.1.18"/>
    </reaction>
</comment>
<evidence type="ECO:0000256" key="1">
    <source>
        <dbReference type="ARBA" id="ARBA00004514"/>
    </source>
</evidence>
<dbReference type="InterPro" id="IPR036282">
    <property type="entry name" value="Glutathione-S-Trfase_C_sf"/>
</dbReference>
<dbReference type="SFLD" id="SFLDG01152">
    <property type="entry name" value="Main.3:_Omega-_and_Tau-like"/>
    <property type="match status" value="1"/>
</dbReference>
<dbReference type="GO" id="GO:0005829">
    <property type="term" value="C:cytosol"/>
    <property type="evidence" value="ECO:0007669"/>
    <property type="project" value="UniProtKB-SubCell"/>
</dbReference>
<keyword evidence="11" id="KW-1185">Reference proteome</keyword>
<evidence type="ECO:0000256" key="3">
    <source>
        <dbReference type="ARBA" id="ARBA00022575"/>
    </source>
</evidence>
<dbReference type="Pfam" id="PF02798">
    <property type="entry name" value="GST_N"/>
    <property type="match status" value="1"/>
</dbReference>
<dbReference type="GO" id="GO:0004364">
    <property type="term" value="F:glutathione transferase activity"/>
    <property type="evidence" value="ECO:0007669"/>
    <property type="project" value="UniProtKB-EC"/>
</dbReference>
<evidence type="ECO:0000313" key="11">
    <source>
        <dbReference type="Proteomes" id="UP000436088"/>
    </source>
</evidence>
<dbReference type="CDD" id="cd03185">
    <property type="entry name" value="GST_C_Tau"/>
    <property type="match status" value="1"/>
</dbReference>
<protein>
    <recommendedName>
        <fullName evidence="2">glutathione transferase</fullName>
        <ecNumber evidence="2">2.5.1.18</ecNumber>
    </recommendedName>
</protein>
<dbReference type="FunFam" id="1.20.1050.10:FF:000012">
    <property type="entry name" value="Tau class glutathione S-transferase"/>
    <property type="match status" value="1"/>
</dbReference>
<gene>
    <name evidence="10" type="ORF">F3Y22_tig00112261pilonHSYRG00155</name>
</gene>
<comment type="similarity">
    <text evidence="5">Belongs to the GST superfamily. Tau family.</text>
</comment>
<dbReference type="SFLD" id="SFLDG00358">
    <property type="entry name" value="Main_(cytGST)"/>
    <property type="match status" value="1"/>
</dbReference>
<keyword evidence="7" id="KW-0472">Membrane</keyword>
<dbReference type="InterPro" id="IPR036249">
    <property type="entry name" value="Thioredoxin-like_sf"/>
</dbReference>
<comment type="caution">
    <text evidence="10">The sequence shown here is derived from an EMBL/GenBank/DDBJ whole genome shotgun (WGS) entry which is preliminary data.</text>
</comment>
<dbReference type="Pfam" id="PF00043">
    <property type="entry name" value="GST_C"/>
    <property type="match status" value="1"/>
</dbReference>
<dbReference type="PANTHER" id="PTHR11260">
    <property type="entry name" value="GLUTATHIONE S-TRANSFERASE, GST, SUPERFAMILY, GST DOMAIN CONTAINING"/>
    <property type="match status" value="1"/>
</dbReference>
<accession>A0A6A2X2F5</accession>